<organism evidence="8 9">
    <name type="scientific">Saprolegnia diclina (strain VS20)</name>
    <dbReference type="NCBI Taxonomy" id="1156394"/>
    <lineage>
        <taxon>Eukaryota</taxon>
        <taxon>Sar</taxon>
        <taxon>Stramenopiles</taxon>
        <taxon>Oomycota</taxon>
        <taxon>Saprolegniomycetes</taxon>
        <taxon>Saprolegniales</taxon>
        <taxon>Saprolegniaceae</taxon>
        <taxon>Saprolegnia</taxon>
    </lineage>
</organism>
<keyword evidence="7" id="KW-0769">Symport</keyword>
<evidence type="ECO:0000256" key="3">
    <source>
        <dbReference type="ARBA" id="ARBA00022475"/>
    </source>
</evidence>
<evidence type="ECO:0000256" key="4">
    <source>
        <dbReference type="ARBA" id="ARBA00022692"/>
    </source>
</evidence>
<feature type="transmembrane region" description="Helical" evidence="7">
    <location>
        <begin position="337"/>
        <end position="364"/>
    </location>
</feature>
<evidence type="ECO:0000256" key="5">
    <source>
        <dbReference type="ARBA" id="ARBA00022989"/>
    </source>
</evidence>
<feature type="transmembrane region" description="Helical" evidence="7">
    <location>
        <begin position="376"/>
        <end position="401"/>
    </location>
</feature>
<sequence>MHHKTKGIYLYVEGDSMPSPSPFQPLTTNAPEPTASSAVILEEAAVDPAAALTNSSFDARSSTALLNSLAVVLCAGVGVGLGICLSKLHASADVLAWVNLPGALFVRALRCLVVPLVFCSMTVSIAEVILLQKTNVLSWRTAGVFFATSFSATLQGMLVALVFRSVFVPGDVGGTVVTPASSSEPLIALNCSNGRFLQPLFNGLLACVAANASVAAAQFQLVDVHHALTSSAGASSLQSLSLSDQVIAIVNVMVTDNIFNALANGSLLSIIVFALPLGVAVAKADGESVLLPLLRQIRNALLLLINAVLRATPVAVLFLVASAIVDYGTNAGHFAAGIGYLVLAFLCGVVCHVCVALPLLLFVCTRIQPFAYLRQLLPAYVFAFGCASSMVTLPVAATVVYQTRHVSPGFAQLVLSLGTPTNTNAAGLYYPLMTIFLATMAREALSVPQLVVLLCVSWLGSVSTAPVPNAALVMLMTVWKTVVPSTPLPPAFVYVVAVDFLLDRICTVVNVNGNMVATRILAAKYETQDTRNE</sequence>
<reference evidence="8 9" key="1">
    <citation type="submission" date="2012-04" db="EMBL/GenBank/DDBJ databases">
        <title>The Genome Sequence of Saprolegnia declina VS20.</title>
        <authorList>
            <consortium name="The Broad Institute Genome Sequencing Platform"/>
            <person name="Russ C."/>
            <person name="Nusbaum C."/>
            <person name="Tyler B."/>
            <person name="van West P."/>
            <person name="Dieguez-Uribeondo J."/>
            <person name="de Bruijn I."/>
            <person name="Tripathy S."/>
            <person name="Jiang R."/>
            <person name="Young S.K."/>
            <person name="Zeng Q."/>
            <person name="Gargeya S."/>
            <person name="Fitzgerald M."/>
            <person name="Haas B."/>
            <person name="Abouelleil A."/>
            <person name="Alvarado L."/>
            <person name="Arachchi H.M."/>
            <person name="Berlin A."/>
            <person name="Chapman S.B."/>
            <person name="Goldberg J."/>
            <person name="Griggs A."/>
            <person name="Gujja S."/>
            <person name="Hansen M."/>
            <person name="Howarth C."/>
            <person name="Imamovic A."/>
            <person name="Larimer J."/>
            <person name="McCowen C."/>
            <person name="Montmayeur A."/>
            <person name="Murphy C."/>
            <person name="Neiman D."/>
            <person name="Pearson M."/>
            <person name="Priest M."/>
            <person name="Roberts A."/>
            <person name="Saif S."/>
            <person name="Shea T."/>
            <person name="Sisk P."/>
            <person name="Sykes S."/>
            <person name="Wortman J."/>
            <person name="Nusbaum C."/>
            <person name="Birren B."/>
        </authorList>
    </citation>
    <scope>NUCLEOTIDE SEQUENCE [LARGE SCALE GENOMIC DNA]</scope>
    <source>
        <strain evidence="8 9">VS20</strain>
    </source>
</reference>
<dbReference type="GO" id="GO:0015293">
    <property type="term" value="F:symporter activity"/>
    <property type="evidence" value="ECO:0007669"/>
    <property type="project" value="UniProtKB-UniRule"/>
</dbReference>
<feature type="transmembrane region" description="Helical" evidence="7">
    <location>
        <begin position="421"/>
        <end position="438"/>
    </location>
</feature>
<dbReference type="eggNOG" id="KOG3787">
    <property type="taxonomic scope" value="Eukaryota"/>
</dbReference>
<keyword evidence="6 7" id="KW-0472">Membrane</keyword>
<feature type="transmembrane region" description="Helical" evidence="7">
    <location>
        <begin position="301"/>
        <end position="325"/>
    </location>
</feature>
<dbReference type="Pfam" id="PF00375">
    <property type="entry name" value="SDF"/>
    <property type="match status" value="1"/>
</dbReference>
<proteinExistence type="inferred from homology"/>
<keyword evidence="3" id="KW-1003">Cell membrane</keyword>
<comment type="subcellular location">
    <subcellularLocation>
        <location evidence="1">Cell membrane</location>
        <topology evidence="1">Multi-pass membrane protein</topology>
    </subcellularLocation>
    <subcellularLocation>
        <location evidence="7">Membrane</location>
        <topology evidence="7">Multi-pass membrane protein</topology>
    </subcellularLocation>
</comment>
<dbReference type="Gene3D" id="1.10.3860.10">
    <property type="entry name" value="Sodium:dicarboxylate symporter"/>
    <property type="match status" value="1"/>
</dbReference>
<dbReference type="OrthoDB" id="5877963at2759"/>
<dbReference type="GO" id="GO:0005886">
    <property type="term" value="C:plasma membrane"/>
    <property type="evidence" value="ECO:0007669"/>
    <property type="project" value="UniProtKB-SubCell"/>
</dbReference>
<feature type="transmembrane region" description="Helical" evidence="7">
    <location>
        <begin position="64"/>
        <end position="85"/>
    </location>
</feature>
<evidence type="ECO:0000256" key="1">
    <source>
        <dbReference type="ARBA" id="ARBA00004651"/>
    </source>
</evidence>
<comment type="similarity">
    <text evidence="7">Belongs to the dicarboxylate/amino acid:cation symporter (DAACS) (TC 2.A.23) family.</text>
</comment>
<evidence type="ECO:0000256" key="6">
    <source>
        <dbReference type="ARBA" id="ARBA00023136"/>
    </source>
</evidence>
<dbReference type="STRING" id="1156394.T0RRM7"/>
<accession>T0RRM7</accession>
<protein>
    <recommendedName>
        <fullName evidence="7">Amino acid transporter</fullName>
    </recommendedName>
</protein>
<dbReference type="Proteomes" id="UP000030762">
    <property type="component" value="Unassembled WGS sequence"/>
</dbReference>
<feature type="transmembrane region" description="Helical" evidence="7">
    <location>
        <begin position="491"/>
        <end position="511"/>
    </location>
</feature>
<dbReference type="InterPro" id="IPR036458">
    <property type="entry name" value="Na:dicarbo_symporter_sf"/>
</dbReference>
<evidence type="ECO:0000313" key="8">
    <source>
        <dbReference type="EMBL" id="EQC32797.1"/>
    </source>
</evidence>
<evidence type="ECO:0000313" key="9">
    <source>
        <dbReference type="Proteomes" id="UP000030762"/>
    </source>
</evidence>
<dbReference type="PRINTS" id="PR00173">
    <property type="entry name" value="EDTRNSPORT"/>
</dbReference>
<evidence type="ECO:0000256" key="7">
    <source>
        <dbReference type="RuleBase" id="RU361216"/>
    </source>
</evidence>
<keyword evidence="9" id="KW-1185">Reference proteome</keyword>
<dbReference type="InParanoid" id="T0RRM7"/>
<dbReference type="AlphaFoldDB" id="T0RRM7"/>
<dbReference type="SUPFAM" id="SSF118215">
    <property type="entry name" value="Proton glutamate symport protein"/>
    <property type="match status" value="1"/>
</dbReference>
<feature type="transmembrane region" description="Helical" evidence="7">
    <location>
        <begin position="105"/>
        <end position="130"/>
    </location>
</feature>
<keyword evidence="4 7" id="KW-0812">Transmembrane</keyword>
<name>T0RRM7_SAPDV</name>
<dbReference type="RefSeq" id="XP_008613483.1">
    <property type="nucleotide sequence ID" value="XM_008615261.1"/>
</dbReference>
<keyword evidence="5 7" id="KW-1133">Transmembrane helix</keyword>
<dbReference type="EMBL" id="JH767161">
    <property type="protein sequence ID" value="EQC32797.1"/>
    <property type="molecule type" value="Genomic_DNA"/>
</dbReference>
<dbReference type="GeneID" id="19950063"/>
<feature type="transmembrane region" description="Helical" evidence="7">
    <location>
        <begin position="261"/>
        <end position="281"/>
    </location>
</feature>
<feature type="transmembrane region" description="Helical" evidence="7">
    <location>
        <begin position="450"/>
        <end position="479"/>
    </location>
</feature>
<evidence type="ECO:0000256" key="2">
    <source>
        <dbReference type="ARBA" id="ARBA00022448"/>
    </source>
</evidence>
<dbReference type="PANTHER" id="PTHR42865:SF7">
    <property type="entry name" value="PROTON_GLUTAMATE-ASPARTATE SYMPORTER"/>
    <property type="match status" value="1"/>
</dbReference>
<dbReference type="PANTHER" id="PTHR42865">
    <property type="entry name" value="PROTON/GLUTAMATE-ASPARTATE SYMPORTER"/>
    <property type="match status" value="1"/>
</dbReference>
<keyword evidence="2 7" id="KW-0813">Transport</keyword>
<dbReference type="VEuPathDB" id="FungiDB:SDRG_09336"/>
<feature type="transmembrane region" description="Helical" evidence="7">
    <location>
        <begin position="142"/>
        <end position="163"/>
    </location>
</feature>
<gene>
    <name evidence="8" type="ORF">SDRG_09336</name>
</gene>
<dbReference type="InterPro" id="IPR001991">
    <property type="entry name" value="Na-dicarboxylate_symporter"/>
</dbReference>